<proteinExistence type="predicted"/>
<dbReference type="Pfam" id="PF02575">
    <property type="entry name" value="YbaB_DNA_bd"/>
    <property type="match status" value="1"/>
</dbReference>
<dbReference type="SUPFAM" id="SSF82607">
    <property type="entry name" value="YbaB-like"/>
    <property type="match status" value="1"/>
</dbReference>
<dbReference type="InterPro" id="IPR004401">
    <property type="entry name" value="YbaB/EbfC"/>
</dbReference>
<organism evidence="1 2">
    <name type="scientific">Mycobacterium ulcerans str. Harvey</name>
    <dbReference type="NCBI Taxonomy" id="1299332"/>
    <lineage>
        <taxon>Bacteria</taxon>
        <taxon>Bacillati</taxon>
        <taxon>Actinomycetota</taxon>
        <taxon>Actinomycetes</taxon>
        <taxon>Mycobacteriales</taxon>
        <taxon>Mycobacteriaceae</taxon>
        <taxon>Mycobacterium</taxon>
        <taxon>Mycobacterium ulcerans group</taxon>
    </lineage>
</organism>
<sequence>MSTQMHPQVAEALRQAQQFQSAFEDQMHRTNSGSFAGTDEAKTVDVTLNGRQWLTDLHIEEGLLRLGAEAVEQRINEALQDADAVASAGIEAASSSSSSRLPEFPVSSRRGWASRNEQRLFGCRRVSSGKSLIAARPTQASISGSGLTMPAAAAKLPAGTD</sequence>
<dbReference type="Gene3D" id="3.30.1310.10">
    <property type="entry name" value="Nucleoid-associated protein YbaB-like domain"/>
    <property type="match status" value="1"/>
</dbReference>
<dbReference type="InterPro" id="IPR036894">
    <property type="entry name" value="YbaB-like_sf"/>
</dbReference>
<keyword evidence="2" id="KW-1185">Reference proteome</keyword>
<dbReference type="Proteomes" id="UP000020681">
    <property type="component" value="Unassembled WGS sequence"/>
</dbReference>
<evidence type="ECO:0000313" key="1">
    <source>
        <dbReference type="EMBL" id="EUA94018.1"/>
    </source>
</evidence>
<protein>
    <submittedName>
        <fullName evidence="1">YbaB/EbfC DNA-binding family protein</fullName>
    </submittedName>
</protein>
<keyword evidence="1" id="KW-0238">DNA-binding</keyword>
<comment type="caution">
    <text evidence="1">The sequence shown here is derived from an EMBL/GenBank/DDBJ whole genome shotgun (WGS) entry which is preliminary data.</text>
</comment>
<gene>
    <name evidence="1" type="ORF">I551_8719</name>
</gene>
<accession>A0ABN0RA12</accession>
<dbReference type="EMBL" id="JAOL01000025">
    <property type="protein sequence ID" value="EUA94018.1"/>
    <property type="molecule type" value="Genomic_DNA"/>
</dbReference>
<dbReference type="GO" id="GO:0003677">
    <property type="term" value="F:DNA binding"/>
    <property type="evidence" value="ECO:0007669"/>
    <property type="project" value="UniProtKB-KW"/>
</dbReference>
<reference evidence="1 2" key="1">
    <citation type="submission" date="2014-01" db="EMBL/GenBank/DDBJ databases">
        <authorList>
            <person name="Dobos K."/>
            <person name="Lenaerts A."/>
            <person name="Ordway D."/>
            <person name="DeGroote M.A."/>
            <person name="Parker T."/>
            <person name="Sizemore C."/>
            <person name="Tallon L.J."/>
            <person name="Sadzewicz L.K."/>
            <person name="Sengamalay N."/>
            <person name="Fraser C.M."/>
            <person name="Hine E."/>
            <person name="Shefchek K.A."/>
            <person name="Das S.P."/>
            <person name="Tettelin H."/>
        </authorList>
    </citation>
    <scope>NUCLEOTIDE SEQUENCE [LARGE SCALE GENOMIC DNA]</scope>
    <source>
        <strain evidence="1 2">Harvey</strain>
    </source>
</reference>
<name>A0ABN0RA12_MYCUL</name>
<evidence type="ECO:0000313" key="2">
    <source>
        <dbReference type="Proteomes" id="UP000020681"/>
    </source>
</evidence>